<organism evidence="1 2">
    <name type="scientific">Blyttiomyces helicus</name>
    <dbReference type="NCBI Taxonomy" id="388810"/>
    <lineage>
        <taxon>Eukaryota</taxon>
        <taxon>Fungi</taxon>
        <taxon>Fungi incertae sedis</taxon>
        <taxon>Chytridiomycota</taxon>
        <taxon>Chytridiomycota incertae sedis</taxon>
        <taxon>Chytridiomycetes</taxon>
        <taxon>Chytridiomycetes incertae sedis</taxon>
        <taxon>Blyttiomyces</taxon>
    </lineage>
</organism>
<evidence type="ECO:0000313" key="1">
    <source>
        <dbReference type="EMBL" id="RKO93140.1"/>
    </source>
</evidence>
<accession>A0A4P9WPG8</accession>
<dbReference type="AlphaFoldDB" id="A0A4P9WPG8"/>
<protein>
    <submittedName>
        <fullName evidence="1">Uncharacterized protein</fullName>
    </submittedName>
</protein>
<gene>
    <name evidence="1" type="ORF">BDK51DRAFT_27153</name>
</gene>
<evidence type="ECO:0000313" key="2">
    <source>
        <dbReference type="Proteomes" id="UP000269721"/>
    </source>
</evidence>
<sequence>MEDYRSWWGKTSEMIQDLLRGWEALVAKKSRAMSVGTLQMAIDPAPEAGLRKWGASSKSFDLNKLSSTSGCNQDARMGELRRKGKLAMMQCCAAEIREGSRSCNGNMGGNDQDLLRGWANMAIQRSPGASLMVVRYIHELTSEHLLMGKFCGGKKKVSPSRLALASFEKHSEVIEDVLRGRRSWSEKTEKIYTALRFPTLQIAIERTPEAGVVVEWGRVEAPLSFYISILSAIHLDAGHRRDHLSEGTSAKKKVSSAGLALQRVEEQNRIPSSEVGGPESFELVLLLSIQLEARCQREHILGEKETFTSHTFAVEIRGAQLDAVL</sequence>
<keyword evidence="2" id="KW-1185">Reference proteome</keyword>
<reference evidence="2" key="1">
    <citation type="journal article" date="2018" name="Nat. Microbiol.">
        <title>Leveraging single-cell genomics to expand the fungal tree of life.</title>
        <authorList>
            <person name="Ahrendt S.R."/>
            <person name="Quandt C.A."/>
            <person name="Ciobanu D."/>
            <person name="Clum A."/>
            <person name="Salamov A."/>
            <person name="Andreopoulos B."/>
            <person name="Cheng J.F."/>
            <person name="Woyke T."/>
            <person name="Pelin A."/>
            <person name="Henrissat B."/>
            <person name="Reynolds N.K."/>
            <person name="Benny G.L."/>
            <person name="Smith M.E."/>
            <person name="James T.Y."/>
            <person name="Grigoriev I.V."/>
        </authorList>
    </citation>
    <scope>NUCLEOTIDE SEQUENCE [LARGE SCALE GENOMIC DNA]</scope>
</reference>
<proteinExistence type="predicted"/>
<name>A0A4P9WPG8_9FUNG</name>
<dbReference type="Proteomes" id="UP000269721">
    <property type="component" value="Unassembled WGS sequence"/>
</dbReference>
<dbReference type="EMBL" id="KZ994357">
    <property type="protein sequence ID" value="RKO93140.1"/>
    <property type="molecule type" value="Genomic_DNA"/>
</dbReference>